<dbReference type="InterPro" id="IPR001647">
    <property type="entry name" value="HTH_TetR"/>
</dbReference>
<dbReference type="InterPro" id="IPR049445">
    <property type="entry name" value="TetR_SbtR-like_C"/>
</dbReference>
<keyword evidence="8" id="KW-1185">Reference proteome</keyword>
<evidence type="ECO:0000256" key="5">
    <source>
        <dbReference type="SAM" id="MobiDB-lite"/>
    </source>
</evidence>
<dbReference type="InterPro" id="IPR036271">
    <property type="entry name" value="Tet_transcr_reg_TetR-rel_C_sf"/>
</dbReference>
<dbReference type="InterPro" id="IPR050109">
    <property type="entry name" value="HTH-type_TetR-like_transc_reg"/>
</dbReference>
<dbReference type="Pfam" id="PF00440">
    <property type="entry name" value="TetR_N"/>
    <property type="match status" value="1"/>
</dbReference>
<dbReference type="Gene3D" id="1.10.357.10">
    <property type="entry name" value="Tetracycline Repressor, domain 2"/>
    <property type="match status" value="1"/>
</dbReference>
<sequence>MAPPWLPVAPVTSTGAESADMSLPRGAPESETAGPAVSVRIRYGGPRRLVNREVTSMPDHRRADARRNYARILAVAEEEVAAHGAAASLEQIARVAGVGSATVRRHLPTRRALLEAVSQKRVEALCVRAAELESGSDSRRALLDWLSDVVSYAASARGLAAALAYDGDGAGSAHENACSTALEEAAEPLLRRAARDGAVAADVTATDLITLIVGIVLATEHCPDPAVRAARLFGLAASGLSPQR</sequence>
<evidence type="ECO:0000256" key="3">
    <source>
        <dbReference type="ARBA" id="ARBA00023163"/>
    </source>
</evidence>
<organism evidence="7 8">
    <name type="scientific">Streptomyces daqingensis</name>
    <dbReference type="NCBI Taxonomy" id="1472640"/>
    <lineage>
        <taxon>Bacteria</taxon>
        <taxon>Bacillati</taxon>
        <taxon>Actinomycetota</taxon>
        <taxon>Actinomycetes</taxon>
        <taxon>Kitasatosporales</taxon>
        <taxon>Streptomycetaceae</taxon>
        <taxon>Streptomyces</taxon>
    </lineage>
</organism>
<name>A0ABQ2LVK0_9ACTN</name>
<dbReference type="PROSITE" id="PS50977">
    <property type="entry name" value="HTH_TETR_2"/>
    <property type="match status" value="1"/>
</dbReference>
<feature type="domain" description="HTH tetR-type" evidence="6">
    <location>
        <begin position="66"/>
        <end position="125"/>
    </location>
</feature>
<keyword evidence="2 4" id="KW-0238">DNA-binding</keyword>
<keyword evidence="3" id="KW-0804">Transcription</keyword>
<comment type="caution">
    <text evidence="7">The sequence shown here is derived from an EMBL/GenBank/DDBJ whole genome shotgun (WGS) entry which is preliminary data.</text>
</comment>
<evidence type="ECO:0000256" key="2">
    <source>
        <dbReference type="ARBA" id="ARBA00023125"/>
    </source>
</evidence>
<keyword evidence="1" id="KW-0805">Transcription regulation</keyword>
<reference evidence="8" key="1">
    <citation type="journal article" date="2019" name="Int. J. Syst. Evol. Microbiol.">
        <title>The Global Catalogue of Microorganisms (GCM) 10K type strain sequencing project: providing services to taxonomists for standard genome sequencing and annotation.</title>
        <authorList>
            <consortium name="The Broad Institute Genomics Platform"/>
            <consortium name="The Broad Institute Genome Sequencing Center for Infectious Disease"/>
            <person name="Wu L."/>
            <person name="Ma J."/>
        </authorList>
    </citation>
    <scope>NUCLEOTIDE SEQUENCE [LARGE SCALE GENOMIC DNA]</scope>
    <source>
        <strain evidence="8">CGMCC 4.7178</strain>
    </source>
</reference>
<evidence type="ECO:0000256" key="4">
    <source>
        <dbReference type="PROSITE-ProRule" id="PRU00335"/>
    </source>
</evidence>
<dbReference type="PANTHER" id="PTHR30055">
    <property type="entry name" value="HTH-TYPE TRANSCRIPTIONAL REGULATOR RUTR"/>
    <property type="match status" value="1"/>
</dbReference>
<protein>
    <recommendedName>
        <fullName evidence="6">HTH tetR-type domain-containing protein</fullName>
    </recommendedName>
</protein>
<feature type="region of interest" description="Disordered" evidence="5">
    <location>
        <begin position="1"/>
        <end position="36"/>
    </location>
</feature>
<dbReference type="EMBL" id="BMMP01000002">
    <property type="protein sequence ID" value="GGO43627.1"/>
    <property type="molecule type" value="Genomic_DNA"/>
</dbReference>
<dbReference type="SUPFAM" id="SSF46689">
    <property type="entry name" value="Homeodomain-like"/>
    <property type="match status" value="1"/>
</dbReference>
<dbReference type="InterPro" id="IPR009057">
    <property type="entry name" value="Homeodomain-like_sf"/>
</dbReference>
<evidence type="ECO:0000313" key="7">
    <source>
        <dbReference type="EMBL" id="GGO43627.1"/>
    </source>
</evidence>
<accession>A0ABQ2LVK0</accession>
<dbReference type="SUPFAM" id="SSF48498">
    <property type="entry name" value="Tetracyclin repressor-like, C-terminal domain"/>
    <property type="match status" value="1"/>
</dbReference>
<feature type="DNA-binding region" description="H-T-H motif" evidence="4">
    <location>
        <begin position="88"/>
        <end position="107"/>
    </location>
</feature>
<dbReference type="PANTHER" id="PTHR30055:SF234">
    <property type="entry name" value="HTH-TYPE TRANSCRIPTIONAL REGULATOR BETI"/>
    <property type="match status" value="1"/>
</dbReference>
<evidence type="ECO:0000313" key="8">
    <source>
        <dbReference type="Proteomes" id="UP000631535"/>
    </source>
</evidence>
<evidence type="ECO:0000259" key="6">
    <source>
        <dbReference type="PROSITE" id="PS50977"/>
    </source>
</evidence>
<proteinExistence type="predicted"/>
<evidence type="ECO:0000256" key="1">
    <source>
        <dbReference type="ARBA" id="ARBA00023015"/>
    </source>
</evidence>
<dbReference type="Pfam" id="PF21597">
    <property type="entry name" value="TetR_C_43"/>
    <property type="match status" value="1"/>
</dbReference>
<gene>
    <name evidence="7" type="ORF">GCM10012287_07240</name>
</gene>
<dbReference type="Proteomes" id="UP000631535">
    <property type="component" value="Unassembled WGS sequence"/>
</dbReference>